<keyword evidence="1" id="KW-0472">Membrane</keyword>
<accession>A0A1Q9AQG2</accession>
<reference evidence="2 3" key="1">
    <citation type="submission" date="2016-09" db="EMBL/GenBank/DDBJ databases">
        <title>Rhizobium sp. nov., a novel species isolated from the rice rhizosphere.</title>
        <authorList>
            <person name="Zhao J."/>
            <person name="Zhang X."/>
        </authorList>
    </citation>
    <scope>NUCLEOTIDE SEQUENCE [LARGE SCALE GENOMIC DNA]</scope>
    <source>
        <strain evidence="2 3">MH17</strain>
    </source>
</reference>
<evidence type="ECO:0000313" key="3">
    <source>
        <dbReference type="Proteomes" id="UP000186143"/>
    </source>
</evidence>
<keyword evidence="1" id="KW-0812">Transmembrane</keyword>
<proteinExistence type="predicted"/>
<dbReference type="Pfam" id="PF04070">
    <property type="entry name" value="DUF378"/>
    <property type="match status" value="1"/>
</dbReference>
<name>A0A1Q9AQG2_9HYPH</name>
<dbReference type="AlphaFoldDB" id="A0A1Q9AQG2"/>
<dbReference type="PANTHER" id="PTHR37304:SF1">
    <property type="entry name" value="MEMBRANE PROTEIN"/>
    <property type="match status" value="1"/>
</dbReference>
<dbReference type="Proteomes" id="UP000186143">
    <property type="component" value="Unassembled WGS sequence"/>
</dbReference>
<organism evidence="2 3">
    <name type="scientific">Xaviernesmea rhizosphaerae</name>
    <dbReference type="NCBI Taxonomy" id="1672749"/>
    <lineage>
        <taxon>Bacteria</taxon>
        <taxon>Pseudomonadati</taxon>
        <taxon>Pseudomonadota</taxon>
        <taxon>Alphaproteobacteria</taxon>
        <taxon>Hyphomicrobiales</taxon>
        <taxon>Rhizobiaceae</taxon>
        <taxon>Rhizobium/Agrobacterium group</taxon>
        <taxon>Xaviernesmea</taxon>
    </lineage>
</organism>
<keyword evidence="1" id="KW-1133">Transmembrane helix</keyword>
<evidence type="ECO:0000256" key="1">
    <source>
        <dbReference type="SAM" id="Phobius"/>
    </source>
</evidence>
<sequence>MRALNIITLLLVIIGGLNWLLVGLADFDLVAALFGGRDSALSTIVYVLVGLSAVWQLVPFFKSMSAGETRAEANIIHR</sequence>
<dbReference type="PANTHER" id="PTHR37304">
    <property type="entry name" value="MEMBRANE PROTEIN-RELATED"/>
    <property type="match status" value="1"/>
</dbReference>
<gene>
    <name evidence="2" type="ORF">BJF92_21700</name>
</gene>
<feature type="transmembrane region" description="Helical" evidence="1">
    <location>
        <begin position="7"/>
        <end position="34"/>
    </location>
</feature>
<dbReference type="EMBL" id="MKIO01000013">
    <property type="protein sequence ID" value="OLP57621.1"/>
    <property type="molecule type" value="Genomic_DNA"/>
</dbReference>
<protein>
    <submittedName>
        <fullName evidence="2">DUF378 domain-containing protein</fullName>
    </submittedName>
</protein>
<dbReference type="OrthoDB" id="9812136at2"/>
<comment type="caution">
    <text evidence="2">The sequence shown here is derived from an EMBL/GenBank/DDBJ whole genome shotgun (WGS) entry which is preliminary data.</text>
</comment>
<dbReference type="InterPro" id="IPR007211">
    <property type="entry name" value="DUF378"/>
</dbReference>
<dbReference type="STRING" id="1672749.BJF92_21700"/>
<evidence type="ECO:0000313" key="2">
    <source>
        <dbReference type="EMBL" id="OLP57621.1"/>
    </source>
</evidence>
<feature type="transmembrane region" description="Helical" evidence="1">
    <location>
        <begin position="40"/>
        <end position="61"/>
    </location>
</feature>
<dbReference type="RefSeq" id="WP_075632818.1">
    <property type="nucleotide sequence ID" value="NZ_MKIO01000013.1"/>
</dbReference>